<evidence type="ECO:0000313" key="1">
    <source>
        <dbReference type="EMBL" id="BBJ21558.1"/>
    </source>
</evidence>
<protein>
    <submittedName>
        <fullName evidence="1">Uncharacterized protein</fullName>
    </submittedName>
</protein>
<proteinExistence type="predicted"/>
<reference evidence="2" key="1">
    <citation type="journal article" date="2019" name="Virus Genes">
        <title>Identification of a distinct lineage of aviadenovirus from crane feces.</title>
        <authorList>
            <person name="Mukai Y."/>
            <person name="Tomita Y."/>
            <person name="Kryukov K."/>
            <person name="Nakagawa S."/>
            <person name="Ozawa M."/>
            <person name="Matsui T."/>
            <person name="Tomonaga K."/>
            <person name="Imanishi T."/>
            <person name="Kawaoka Y."/>
            <person name="Watanabe T."/>
            <person name="Horie M."/>
        </authorList>
    </citation>
    <scope>NUCLEOTIDE SEQUENCE [LARGE SCALE GENOMIC DNA]</scope>
</reference>
<keyword evidence="2" id="KW-1185">Reference proteome</keyword>
<organism evidence="1 2">
    <name type="scientific">Crane-associated adenovirus 1</name>
    <dbReference type="NCBI Taxonomy" id="2559941"/>
    <lineage>
        <taxon>Viruses</taxon>
        <taxon>Varidnaviria</taxon>
        <taxon>Bamfordvirae</taxon>
        <taxon>Preplasmiviricota</taxon>
        <taxon>Polisuviricotina</taxon>
        <taxon>Pharingeaviricetes</taxon>
        <taxon>Rowavirales</taxon>
        <taxon>Adenoviridae</taxon>
        <taxon>Aviadenovirus</taxon>
        <taxon>Aviadenovirus gruis</taxon>
    </lineage>
</organism>
<evidence type="ECO:0000313" key="2">
    <source>
        <dbReference type="Proteomes" id="UP000327402"/>
    </source>
</evidence>
<dbReference type="EMBL" id="LC469780">
    <property type="protein sequence ID" value="BBJ21558.1"/>
    <property type="molecule type" value="Genomic_DNA"/>
</dbReference>
<accession>A0A5H2WT64</accession>
<name>A0A5H2WT64_9ADEN</name>
<sequence>MPLIASSASISSSWSCGFDNECGVIWFTWITPVVQSIEDTQNRCELNAVKAAANVNLFHREAYYRIHERLSFTCMCRFVKLISRSGRLFYMMNCIIKIQSAIKLSVVEKDDLLHLISRRMFFTTQSIQTKNETLIKSKYGEFKFVQTGIFLNNDFALKLALASIQYEASNSFIPVMYPFLKSPICFPKPCRRSVVGSMCLKFTNFGSPVTQPVFLRTMAKSMCDEKFWPILSQNMCYLPAVREETVGSVERWSFHLHCAFDQLTVVCSEECKKIVPMSLFQIAQLECLRILFLKRRARVLGDTKSEFFGI</sequence>
<dbReference type="Proteomes" id="UP000327402">
    <property type="component" value="Segment"/>
</dbReference>